<accession>A0ABP6TAJ0</accession>
<dbReference type="PANTHER" id="PTHR40763:SF4">
    <property type="entry name" value="DUF1707 DOMAIN-CONTAINING PROTEIN"/>
    <property type="match status" value="1"/>
</dbReference>
<feature type="compositionally biased region" description="Pro residues" evidence="1">
    <location>
        <begin position="1"/>
        <end position="20"/>
    </location>
</feature>
<keyword evidence="4" id="KW-1185">Reference proteome</keyword>
<name>A0ABP6TAJ0_9ACTN</name>
<reference evidence="4" key="1">
    <citation type="journal article" date="2019" name="Int. J. Syst. Evol. Microbiol.">
        <title>The Global Catalogue of Microorganisms (GCM) 10K type strain sequencing project: providing services to taxonomists for standard genome sequencing and annotation.</title>
        <authorList>
            <consortium name="The Broad Institute Genomics Platform"/>
            <consortium name="The Broad Institute Genome Sequencing Center for Infectious Disease"/>
            <person name="Wu L."/>
            <person name="Ma J."/>
        </authorList>
    </citation>
    <scope>NUCLEOTIDE SEQUENCE [LARGE SCALE GENOMIC DNA]</scope>
    <source>
        <strain evidence="4">JCM 9458</strain>
    </source>
</reference>
<feature type="compositionally biased region" description="Basic and acidic residues" evidence="1">
    <location>
        <begin position="228"/>
        <end position="237"/>
    </location>
</feature>
<dbReference type="PANTHER" id="PTHR40763">
    <property type="entry name" value="MEMBRANE PROTEIN-RELATED"/>
    <property type="match status" value="1"/>
</dbReference>
<sequence>MATLPEPSPLPDSLPEPVPSGLPVAGELRASNADRERVAAALHEAAAEGRIDLDELDGRLAQVYAARTYAELQPLTRDLPAARAEFVPAPPQSHGVTLPPSKSAVAIMSGFKRSGRWTVPRKFECLAFWGGGTVDLREAVFTEGTVTIRAVAIMAGIDVIVPENATVQVTGLGIMGGFDDRASGPGDPGAPVIVVTGLAFWAGVGVKRRPTKAEAERRRLERKRLKAEKRAHDELTD</sequence>
<dbReference type="RefSeq" id="WP_345733389.1">
    <property type="nucleotide sequence ID" value="NZ_BAAAYN010000067.1"/>
</dbReference>
<feature type="region of interest" description="Disordered" evidence="1">
    <location>
        <begin position="211"/>
        <end position="237"/>
    </location>
</feature>
<dbReference type="Proteomes" id="UP001501676">
    <property type="component" value="Unassembled WGS sequence"/>
</dbReference>
<dbReference type="EMBL" id="BAAAYN010000067">
    <property type="protein sequence ID" value="GAA3397580.1"/>
    <property type="molecule type" value="Genomic_DNA"/>
</dbReference>
<evidence type="ECO:0000313" key="3">
    <source>
        <dbReference type="EMBL" id="GAA3397580.1"/>
    </source>
</evidence>
<evidence type="ECO:0000313" key="4">
    <source>
        <dbReference type="Proteomes" id="UP001501676"/>
    </source>
</evidence>
<protein>
    <submittedName>
        <fullName evidence="3">DUF1707 domain-containing protein</fullName>
    </submittedName>
</protein>
<gene>
    <name evidence="3" type="ORF">GCM10020369_78300</name>
</gene>
<proteinExistence type="predicted"/>
<evidence type="ECO:0000256" key="1">
    <source>
        <dbReference type="SAM" id="MobiDB-lite"/>
    </source>
</evidence>
<dbReference type="InterPro" id="IPR012551">
    <property type="entry name" value="DUF1707_SHOCT-like"/>
</dbReference>
<evidence type="ECO:0000259" key="2">
    <source>
        <dbReference type="Pfam" id="PF08044"/>
    </source>
</evidence>
<feature type="domain" description="DUF1707" evidence="2">
    <location>
        <begin position="28"/>
        <end position="80"/>
    </location>
</feature>
<organism evidence="3 4">
    <name type="scientific">Cryptosporangium minutisporangium</name>
    <dbReference type="NCBI Taxonomy" id="113569"/>
    <lineage>
        <taxon>Bacteria</taxon>
        <taxon>Bacillati</taxon>
        <taxon>Actinomycetota</taxon>
        <taxon>Actinomycetes</taxon>
        <taxon>Cryptosporangiales</taxon>
        <taxon>Cryptosporangiaceae</taxon>
        <taxon>Cryptosporangium</taxon>
    </lineage>
</organism>
<feature type="region of interest" description="Disordered" evidence="1">
    <location>
        <begin position="1"/>
        <end position="23"/>
    </location>
</feature>
<comment type="caution">
    <text evidence="3">The sequence shown here is derived from an EMBL/GenBank/DDBJ whole genome shotgun (WGS) entry which is preliminary data.</text>
</comment>
<dbReference type="Pfam" id="PF08044">
    <property type="entry name" value="DUF1707"/>
    <property type="match status" value="1"/>
</dbReference>